<dbReference type="PANTHER" id="PTHR11659">
    <property type="entry name" value="GLUTAMYL-TRNA GLN AMIDOTRANSFERASE SUBUNIT B MITOCHONDRIAL AND PROKARYOTIC PET112-RELATED"/>
    <property type="match status" value="1"/>
</dbReference>
<dbReference type="InterPro" id="IPR017959">
    <property type="entry name" value="Asn/Gln-tRNA_amidoTrfase_suB/E"/>
</dbReference>
<sequence length="491" mass="54428">MSEQPYTTVIGLEVHVQLSTESKLFCRCNTKFGAEPNTQTCPVCIGMPGSLPVMNRRAYELSLKTAVALNCTIPEFTKWDRKQYYYPDLPKGYQISQFDLPMSADGYLEISDPKDKFAPKRVGIIRAHLEEDAGKSVHDEAAGKADSEIDLNRTGTPLLEIVSQPDMRSAAEAKAFLQELKLLLTYIDVSDCNMQEGSLRVDANVNLHIEKDGKVIATPIVEIKNMNSFRAVERALEYEAPRQYREWQETGRQLGEAPKQTRGWDDVAGVTRGQRSKEESSDYRYFPDPDLAPVITSAAEVDVVRESLGELPADLRRRLSEGYSLSLYDADVIVNQGREFADYYLAVAGASGNPKSACNWVTGPLQRELKEREQTIDSFGLPAQRLAELIRAVDDGRLPSTRAPEAFQLMVDKGSDVAAALAELKIERVDETALVTLVQELLAANPKTVSDIQNGKFQAAASLIGQAKKKNPNVDPNRVRELAIELATSLQ</sequence>
<dbReference type="SUPFAM" id="SSF55931">
    <property type="entry name" value="Glutamine synthetase/guanido kinase"/>
    <property type="match status" value="1"/>
</dbReference>
<dbReference type="AlphaFoldDB" id="A0A517U041"/>
<evidence type="ECO:0000256" key="6">
    <source>
        <dbReference type="ARBA" id="ARBA00022840"/>
    </source>
</evidence>
<evidence type="ECO:0000313" key="13">
    <source>
        <dbReference type="EMBL" id="QDT73973.1"/>
    </source>
</evidence>
<dbReference type="InterPro" id="IPR023168">
    <property type="entry name" value="GatB_Yqey_C_2"/>
</dbReference>
<dbReference type="KEGG" id="llh:I41_31650"/>
<dbReference type="OrthoDB" id="9804078at2"/>
<dbReference type="HAMAP" id="MF_00121">
    <property type="entry name" value="GatB"/>
    <property type="match status" value="1"/>
</dbReference>
<dbReference type="EC" id="6.3.5.-" evidence="11"/>
<dbReference type="GO" id="GO:0050567">
    <property type="term" value="F:glutaminyl-tRNA synthase (glutamine-hydrolyzing) activity"/>
    <property type="evidence" value="ECO:0007669"/>
    <property type="project" value="UniProtKB-UniRule"/>
</dbReference>
<keyword evidence="7 11" id="KW-0648">Protein biosynthesis</keyword>
<feature type="domain" description="Asn/Gln amidotransferase" evidence="12">
    <location>
        <begin position="342"/>
        <end position="486"/>
    </location>
</feature>
<reference evidence="13 14" key="1">
    <citation type="submission" date="2019-02" db="EMBL/GenBank/DDBJ databases">
        <title>Deep-cultivation of Planctomycetes and their phenomic and genomic characterization uncovers novel biology.</title>
        <authorList>
            <person name="Wiegand S."/>
            <person name="Jogler M."/>
            <person name="Boedeker C."/>
            <person name="Pinto D."/>
            <person name="Vollmers J."/>
            <person name="Rivas-Marin E."/>
            <person name="Kohn T."/>
            <person name="Peeters S.H."/>
            <person name="Heuer A."/>
            <person name="Rast P."/>
            <person name="Oberbeckmann S."/>
            <person name="Bunk B."/>
            <person name="Jeske O."/>
            <person name="Meyerdierks A."/>
            <person name="Storesund J.E."/>
            <person name="Kallscheuer N."/>
            <person name="Luecker S."/>
            <person name="Lage O.M."/>
            <person name="Pohl T."/>
            <person name="Merkel B.J."/>
            <person name="Hornburger P."/>
            <person name="Mueller R.-W."/>
            <person name="Bruemmer F."/>
            <person name="Labrenz M."/>
            <person name="Spormann A.M."/>
            <person name="Op den Camp H."/>
            <person name="Overmann J."/>
            <person name="Amann R."/>
            <person name="Jetten M.S.M."/>
            <person name="Mascher T."/>
            <person name="Medema M.H."/>
            <person name="Devos D.P."/>
            <person name="Kaster A.-K."/>
            <person name="Ovreas L."/>
            <person name="Rohde M."/>
            <person name="Galperin M.Y."/>
            <person name="Jogler C."/>
        </authorList>
    </citation>
    <scope>NUCLEOTIDE SEQUENCE [LARGE SCALE GENOMIC DNA]</scope>
    <source>
        <strain evidence="13 14">I41</strain>
    </source>
</reference>
<dbReference type="InterPro" id="IPR003789">
    <property type="entry name" value="Asn/Gln_tRNA_amidoTrase-B-like"/>
</dbReference>
<dbReference type="NCBIfam" id="TIGR00133">
    <property type="entry name" value="gatB"/>
    <property type="match status" value="1"/>
</dbReference>
<dbReference type="InterPro" id="IPR017958">
    <property type="entry name" value="Gln-tRNA_amidoTrfase_suB_CS"/>
</dbReference>
<evidence type="ECO:0000313" key="14">
    <source>
        <dbReference type="Proteomes" id="UP000317909"/>
    </source>
</evidence>
<keyword evidence="13" id="KW-0808">Transferase</keyword>
<dbReference type="Pfam" id="PF02934">
    <property type="entry name" value="GatB_N"/>
    <property type="match status" value="1"/>
</dbReference>
<evidence type="ECO:0000256" key="4">
    <source>
        <dbReference type="ARBA" id="ARBA00022598"/>
    </source>
</evidence>
<dbReference type="NCBIfam" id="NF004014">
    <property type="entry name" value="PRK05477.1-4"/>
    <property type="match status" value="1"/>
</dbReference>
<organism evidence="13 14">
    <name type="scientific">Lacipirellula limnantheis</name>
    <dbReference type="NCBI Taxonomy" id="2528024"/>
    <lineage>
        <taxon>Bacteria</taxon>
        <taxon>Pseudomonadati</taxon>
        <taxon>Planctomycetota</taxon>
        <taxon>Planctomycetia</taxon>
        <taxon>Pirellulales</taxon>
        <taxon>Lacipirellulaceae</taxon>
        <taxon>Lacipirellula</taxon>
    </lineage>
</organism>
<comment type="catalytic activity">
    <reaction evidence="9 11">
        <text>L-aspartyl-tRNA(Asn) + L-glutamine + ATP + H2O = L-asparaginyl-tRNA(Asn) + L-glutamate + ADP + phosphate + 2 H(+)</text>
        <dbReference type="Rhea" id="RHEA:14513"/>
        <dbReference type="Rhea" id="RHEA-COMP:9674"/>
        <dbReference type="Rhea" id="RHEA-COMP:9677"/>
        <dbReference type="ChEBI" id="CHEBI:15377"/>
        <dbReference type="ChEBI" id="CHEBI:15378"/>
        <dbReference type="ChEBI" id="CHEBI:29985"/>
        <dbReference type="ChEBI" id="CHEBI:30616"/>
        <dbReference type="ChEBI" id="CHEBI:43474"/>
        <dbReference type="ChEBI" id="CHEBI:58359"/>
        <dbReference type="ChEBI" id="CHEBI:78515"/>
        <dbReference type="ChEBI" id="CHEBI:78516"/>
        <dbReference type="ChEBI" id="CHEBI:456216"/>
    </reaction>
</comment>
<evidence type="ECO:0000256" key="3">
    <source>
        <dbReference type="ARBA" id="ARBA00016923"/>
    </source>
</evidence>
<dbReference type="InterPro" id="IPR014746">
    <property type="entry name" value="Gln_synth/guanido_kin_cat_dom"/>
</dbReference>
<dbReference type="GO" id="GO:0050566">
    <property type="term" value="F:asparaginyl-tRNA synthase (glutamine-hydrolyzing) activity"/>
    <property type="evidence" value="ECO:0007669"/>
    <property type="project" value="RHEA"/>
</dbReference>
<keyword evidence="4 11" id="KW-0436">Ligase</keyword>
<dbReference type="RefSeq" id="WP_145433737.1">
    <property type="nucleotide sequence ID" value="NZ_CP036339.1"/>
</dbReference>
<keyword evidence="5 11" id="KW-0547">Nucleotide-binding</keyword>
<evidence type="ECO:0000256" key="7">
    <source>
        <dbReference type="ARBA" id="ARBA00022917"/>
    </source>
</evidence>
<protein>
    <recommendedName>
        <fullName evidence="3 11">Aspartyl/glutamyl-tRNA(Asn/Gln) amidotransferase subunit B</fullName>
        <shortName evidence="11">Asp/Glu-ADT subunit B</shortName>
        <ecNumber evidence="11">6.3.5.-</ecNumber>
    </recommendedName>
</protein>
<dbReference type="EMBL" id="CP036339">
    <property type="protein sequence ID" value="QDT73973.1"/>
    <property type="molecule type" value="Genomic_DNA"/>
</dbReference>
<proteinExistence type="inferred from homology"/>
<comment type="function">
    <text evidence="8 11">Allows the formation of correctly charged Asn-tRNA(Asn) or Gln-tRNA(Gln) through the transamidation of misacylated Asp-tRNA(Asn) or Glu-tRNA(Gln) in organisms which lack either or both of asparaginyl-tRNA or glutaminyl-tRNA synthetases. The reaction takes place in the presence of glutamine and ATP through an activated phospho-Asp-tRNA(Asn) or phospho-Glu-tRNA(Gln).</text>
</comment>
<dbReference type="Pfam" id="PF02637">
    <property type="entry name" value="GatB_Yqey"/>
    <property type="match status" value="1"/>
</dbReference>
<dbReference type="GO" id="GO:0005524">
    <property type="term" value="F:ATP binding"/>
    <property type="evidence" value="ECO:0007669"/>
    <property type="project" value="UniProtKB-KW"/>
</dbReference>
<evidence type="ECO:0000256" key="1">
    <source>
        <dbReference type="ARBA" id="ARBA00005306"/>
    </source>
</evidence>
<dbReference type="PANTHER" id="PTHR11659:SF0">
    <property type="entry name" value="GLUTAMYL-TRNA(GLN) AMIDOTRANSFERASE SUBUNIT B, MITOCHONDRIAL"/>
    <property type="match status" value="1"/>
</dbReference>
<comment type="similarity">
    <text evidence="1 11">Belongs to the GatB/GatE family. GatB subfamily.</text>
</comment>
<dbReference type="Gene3D" id="1.10.10.410">
    <property type="match status" value="1"/>
</dbReference>
<keyword evidence="6 11" id="KW-0067">ATP-binding</keyword>
<evidence type="ECO:0000256" key="8">
    <source>
        <dbReference type="ARBA" id="ARBA00024799"/>
    </source>
</evidence>
<dbReference type="InterPro" id="IPR006075">
    <property type="entry name" value="Asn/Gln-tRNA_Trfase_suB/E_cat"/>
</dbReference>
<dbReference type="PROSITE" id="PS01234">
    <property type="entry name" value="GATB"/>
    <property type="match status" value="1"/>
</dbReference>
<evidence type="ECO:0000259" key="12">
    <source>
        <dbReference type="SMART" id="SM00845"/>
    </source>
</evidence>
<dbReference type="Proteomes" id="UP000317909">
    <property type="component" value="Chromosome"/>
</dbReference>
<comment type="subunit">
    <text evidence="2 11">Heterotrimer of A, B and C subunits.</text>
</comment>
<accession>A0A517U041</accession>
<name>A0A517U041_9BACT</name>
<dbReference type="NCBIfam" id="NF004012">
    <property type="entry name" value="PRK05477.1-2"/>
    <property type="match status" value="1"/>
</dbReference>
<evidence type="ECO:0000256" key="10">
    <source>
        <dbReference type="ARBA" id="ARBA00047913"/>
    </source>
</evidence>
<dbReference type="SUPFAM" id="SSF89095">
    <property type="entry name" value="GatB/YqeY motif"/>
    <property type="match status" value="1"/>
</dbReference>
<gene>
    <name evidence="11 13" type="primary">gatB</name>
    <name evidence="13" type="ORF">I41_31650</name>
</gene>
<evidence type="ECO:0000256" key="5">
    <source>
        <dbReference type="ARBA" id="ARBA00022741"/>
    </source>
</evidence>
<dbReference type="GO" id="GO:0006412">
    <property type="term" value="P:translation"/>
    <property type="evidence" value="ECO:0007669"/>
    <property type="project" value="UniProtKB-UniRule"/>
</dbReference>
<evidence type="ECO:0000256" key="9">
    <source>
        <dbReference type="ARBA" id="ARBA00047380"/>
    </source>
</evidence>
<dbReference type="InterPro" id="IPR004413">
    <property type="entry name" value="GatB"/>
</dbReference>
<keyword evidence="14" id="KW-1185">Reference proteome</keyword>
<dbReference type="InterPro" id="IPR018027">
    <property type="entry name" value="Asn/Gln_amidotransferase"/>
</dbReference>
<evidence type="ECO:0000256" key="2">
    <source>
        <dbReference type="ARBA" id="ARBA00011123"/>
    </source>
</evidence>
<evidence type="ECO:0000256" key="11">
    <source>
        <dbReference type="HAMAP-Rule" id="MF_00121"/>
    </source>
</evidence>
<dbReference type="GO" id="GO:0016740">
    <property type="term" value="F:transferase activity"/>
    <property type="evidence" value="ECO:0007669"/>
    <property type="project" value="UniProtKB-KW"/>
</dbReference>
<dbReference type="SMART" id="SM00845">
    <property type="entry name" value="GatB_Yqey"/>
    <property type="match status" value="1"/>
</dbReference>
<comment type="catalytic activity">
    <reaction evidence="10 11">
        <text>L-glutamyl-tRNA(Gln) + L-glutamine + ATP + H2O = L-glutaminyl-tRNA(Gln) + L-glutamate + ADP + phosphate + H(+)</text>
        <dbReference type="Rhea" id="RHEA:17521"/>
        <dbReference type="Rhea" id="RHEA-COMP:9681"/>
        <dbReference type="Rhea" id="RHEA-COMP:9684"/>
        <dbReference type="ChEBI" id="CHEBI:15377"/>
        <dbReference type="ChEBI" id="CHEBI:15378"/>
        <dbReference type="ChEBI" id="CHEBI:29985"/>
        <dbReference type="ChEBI" id="CHEBI:30616"/>
        <dbReference type="ChEBI" id="CHEBI:43474"/>
        <dbReference type="ChEBI" id="CHEBI:58359"/>
        <dbReference type="ChEBI" id="CHEBI:78520"/>
        <dbReference type="ChEBI" id="CHEBI:78521"/>
        <dbReference type="ChEBI" id="CHEBI:456216"/>
    </reaction>
</comment>
<dbReference type="GO" id="GO:0070681">
    <property type="term" value="P:glutaminyl-tRNAGln biosynthesis via transamidation"/>
    <property type="evidence" value="ECO:0007669"/>
    <property type="project" value="TreeGrafter"/>
</dbReference>